<keyword evidence="5 11" id="KW-0472">Membrane</keyword>
<dbReference type="Pfam" id="PF13961">
    <property type="entry name" value="DUF4219"/>
    <property type="match status" value="1"/>
</dbReference>
<keyword evidence="2" id="KW-1003">Cell membrane</keyword>
<dbReference type="Gene3D" id="2.60.40.420">
    <property type="entry name" value="Cupredoxins - blue copper proteins"/>
    <property type="match status" value="1"/>
</dbReference>
<keyword evidence="11" id="KW-1133">Transmembrane helix</keyword>
<evidence type="ECO:0000256" key="12">
    <source>
        <dbReference type="SAM" id="SignalP"/>
    </source>
</evidence>
<dbReference type="Pfam" id="PF02298">
    <property type="entry name" value="Cu_bind_like"/>
    <property type="match status" value="1"/>
</dbReference>
<evidence type="ECO:0000256" key="11">
    <source>
        <dbReference type="SAM" id="Phobius"/>
    </source>
</evidence>
<name>A0A5N6LPX6_9ASTR</name>
<evidence type="ECO:0000256" key="8">
    <source>
        <dbReference type="ARBA" id="ARBA00023288"/>
    </source>
</evidence>
<evidence type="ECO:0000256" key="1">
    <source>
        <dbReference type="ARBA" id="ARBA00004609"/>
    </source>
</evidence>
<feature type="transmembrane region" description="Helical" evidence="11">
    <location>
        <begin position="167"/>
        <end position="190"/>
    </location>
</feature>
<keyword evidence="3" id="KW-0336">GPI-anchor</keyword>
<comment type="caution">
    <text evidence="14">The sequence shown here is derived from an EMBL/GenBank/DDBJ whole genome shotgun (WGS) entry which is preliminary data.</text>
</comment>
<comment type="subcellular location">
    <subcellularLocation>
        <location evidence="1">Cell membrane</location>
        <topology evidence="1">Lipid-anchor</topology>
        <topology evidence="1">GPI-anchor</topology>
    </subcellularLocation>
</comment>
<dbReference type="SUPFAM" id="SSF49503">
    <property type="entry name" value="Cupredoxins"/>
    <property type="match status" value="1"/>
</dbReference>
<accession>A0A5N6LPX6</accession>
<dbReference type="Pfam" id="PF14223">
    <property type="entry name" value="Retrotran_gag_2"/>
    <property type="match status" value="1"/>
</dbReference>
<feature type="domain" description="Phytocyanin" evidence="13">
    <location>
        <begin position="28"/>
        <end position="131"/>
    </location>
</feature>
<feature type="compositionally biased region" description="Low complexity" evidence="10">
    <location>
        <begin position="149"/>
        <end position="159"/>
    </location>
</feature>
<keyword evidence="6" id="KW-1015">Disulfide bond</keyword>
<dbReference type="OrthoDB" id="1937044at2759"/>
<feature type="signal peptide" evidence="12">
    <location>
        <begin position="1"/>
        <end position="27"/>
    </location>
</feature>
<keyword evidence="4 12" id="KW-0732">Signal</keyword>
<dbReference type="PANTHER" id="PTHR35317">
    <property type="entry name" value="OS04G0629600 PROTEIN"/>
    <property type="match status" value="1"/>
</dbReference>
<proteinExistence type="inferred from homology"/>
<dbReference type="InterPro" id="IPR025314">
    <property type="entry name" value="DUF4219"/>
</dbReference>
<organism evidence="14 15">
    <name type="scientific">Mikania micrantha</name>
    <name type="common">bitter vine</name>
    <dbReference type="NCBI Taxonomy" id="192012"/>
    <lineage>
        <taxon>Eukaryota</taxon>
        <taxon>Viridiplantae</taxon>
        <taxon>Streptophyta</taxon>
        <taxon>Embryophyta</taxon>
        <taxon>Tracheophyta</taxon>
        <taxon>Spermatophyta</taxon>
        <taxon>Magnoliopsida</taxon>
        <taxon>eudicotyledons</taxon>
        <taxon>Gunneridae</taxon>
        <taxon>Pentapetalae</taxon>
        <taxon>asterids</taxon>
        <taxon>campanulids</taxon>
        <taxon>Asterales</taxon>
        <taxon>Asteraceae</taxon>
        <taxon>Asteroideae</taxon>
        <taxon>Heliantheae alliance</taxon>
        <taxon>Eupatorieae</taxon>
        <taxon>Mikania</taxon>
    </lineage>
</organism>
<dbReference type="PROSITE" id="PS51485">
    <property type="entry name" value="PHYTOCYANIN"/>
    <property type="match status" value="1"/>
</dbReference>
<evidence type="ECO:0000313" key="15">
    <source>
        <dbReference type="Proteomes" id="UP000326396"/>
    </source>
</evidence>
<evidence type="ECO:0000256" key="9">
    <source>
        <dbReference type="ARBA" id="ARBA00035011"/>
    </source>
</evidence>
<evidence type="ECO:0000256" key="5">
    <source>
        <dbReference type="ARBA" id="ARBA00023136"/>
    </source>
</evidence>
<keyword evidence="15" id="KW-1185">Reference proteome</keyword>
<dbReference type="AlphaFoldDB" id="A0A5N6LPX6"/>
<evidence type="ECO:0000256" key="3">
    <source>
        <dbReference type="ARBA" id="ARBA00022622"/>
    </source>
</evidence>
<evidence type="ECO:0000313" key="14">
    <source>
        <dbReference type="EMBL" id="KAD2394235.1"/>
    </source>
</evidence>
<dbReference type="GO" id="GO:0005886">
    <property type="term" value="C:plasma membrane"/>
    <property type="evidence" value="ECO:0007669"/>
    <property type="project" value="UniProtKB-SubCell"/>
</dbReference>
<keyword evidence="7" id="KW-0325">Glycoprotein</keyword>
<dbReference type="Proteomes" id="UP000326396">
    <property type="component" value="Linkage Group LG9"/>
</dbReference>
<feature type="chain" id="PRO_5024307095" description="Phytocyanin domain-containing protein" evidence="12">
    <location>
        <begin position="28"/>
        <end position="367"/>
    </location>
</feature>
<protein>
    <recommendedName>
        <fullName evidence="13">Phytocyanin domain-containing protein</fullName>
    </recommendedName>
</protein>
<evidence type="ECO:0000259" key="13">
    <source>
        <dbReference type="PROSITE" id="PS51485"/>
    </source>
</evidence>
<keyword evidence="8" id="KW-0449">Lipoprotein</keyword>
<dbReference type="PANTHER" id="PTHR35317:SF44">
    <property type="entry name" value="RNA-DIRECTED DNA POLYMERASE"/>
    <property type="match status" value="1"/>
</dbReference>
<dbReference type="EMBL" id="SZYD01000019">
    <property type="protein sequence ID" value="KAD2394235.1"/>
    <property type="molecule type" value="Genomic_DNA"/>
</dbReference>
<dbReference type="InterPro" id="IPR008972">
    <property type="entry name" value="Cupredoxin"/>
</dbReference>
<dbReference type="CDD" id="cd11019">
    <property type="entry name" value="OsENODL1_like"/>
    <property type="match status" value="1"/>
</dbReference>
<reference evidence="14 15" key="1">
    <citation type="submission" date="2019-05" db="EMBL/GenBank/DDBJ databases">
        <title>Mikania micrantha, genome provides insights into the molecular mechanism of rapid growth.</title>
        <authorList>
            <person name="Liu B."/>
        </authorList>
    </citation>
    <scope>NUCLEOTIDE SEQUENCE [LARGE SCALE GENOMIC DNA]</scope>
    <source>
        <strain evidence="14">NLD-2019</strain>
        <tissue evidence="14">Leaf</tissue>
    </source>
</reference>
<evidence type="ECO:0000256" key="2">
    <source>
        <dbReference type="ARBA" id="ARBA00022475"/>
    </source>
</evidence>
<evidence type="ECO:0000256" key="6">
    <source>
        <dbReference type="ARBA" id="ARBA00023157"/>
    </source>
</evidence>
<dbReference type="FunFam" id="2.60.40.420:FF:000010">
    <property type="entry name" value="Early nodulin-like protein 1"/>
    <property type="match status" value="1"/>
</dbReference>
<keyword evidence="11" id="KW-0812">Transmembrane</keyword>
<evidence type="ECO:0000256" key="7">
    <source>
        <dbReference type="ARBA" id="ARBA00023180"/>
    </source>
</evidence>
<dbReference type="GO" id="GO:0098552">
    <property type="term" value="C:side of membrane"/>
    <property type="evidence" value="ECO:0007669"/>
    <property type="project" value="UniProtKB-KW"/>
</dbReference>
<dbReference type="InterPro" id="IPR041846">
    <property type="entry name" value="ENL_dom"/>
</dbReference>
<evidence type="ECO:0000256" key="10">
    <source>
        <dbReference type="SAM" id="MobiDB-lite"/>
    </source>
</evidence>
<dbReference type="GO" id="GO:0009055">
    <property type="term" value="F:electron transfer activity"/>
    <property type="evidence" value="ECO:0007669"/>
    <property type="project" value="InterPro"/>
</dbReference>
<sequence length="367" mass="40800">MAGSIKFSLCFITFSLLFSLNFVAYEATKFVVGGEQNLWTVTSPAGALNAWAEKERFKIGDMLVFKYDSNTDSVLRVEEGDYKKCIKTKPITEYHDGNSVFPITESGSFFFISGADGHCEKGEKVEVRVLSRKHSAPPPVMAPNGSPAGVPRPVESPESSSSIGSSLGFVGVSYIAGVAALVGIAMWTHVLKTRQYVQMWIKVSIYELKIRRTGSEPRGRRQCNWRMAGQGQGGNQIVTIRENASISLQCPLLNQTNYTIWAVRLKAIFNVHGLWEVIEVSQGAAIDVKKNNTAIAYLYQAMPEDMVLQFAQYGTSKEIWDALKARFVGIERVKKARLQTLRNEFELLRMKDEETIDDFAGKISAIA</sequence>
<gene>
    <name evidence="14" type="ORF">E3N88_41212</name>
</gene>
<comment type="similarity">
    <text evidence="9">Belongs to the early nodulin-like (ENODL) family.</text>
</comment>
<feature type="region of interest" description="Disordered" evidence="10">
    <location>
        <begin position="133"/>
        <end position="159"/>
    </location>
</feature>
<dbReference type="InterPro" id="IPR003245">
    <property type="entry name" value="Phytocyanin_dom"/>
</dbReference>
<evidence type="ECO:0000256" key="4">
    <source>
        <dbReference type="ARBA" id="ARBA00022729"/>
    </source>
</evidence>